<dbReference type="EMBL" id="CM056741">
    <property type="protein sequence ID" value="KAJ8687517.1"/>
    <property type="molecule type" value="Genomic_DNA"/>
</dbReference>
<evidence type="ECO:0000313" key="2">
    <source>
        <dbReference type="Proteomes" id="UP001239111"/>
    </source>
</evidence>
<protein>
    <submittedName>
        <fullName evidence="1">Uncharacterized protein</fullName>
    </submittedName>
</protein>
<keyword evidence="2" id="KW-1185">Reference proteome</keyword>
<gene>
    <name evidence="1" type="ORF">QAD02_023311</name>
</gene>
<proteinExistence type="predicted"/>
<organism evidence="1 2">
    <name type="scientific">Eretmocerus hayati</name>
    <dbReference type="NCBI Taxonomy" id="131215"/>
    <lineage>
        <taxon>Eukaryota</taxon>
        <taxon>Metazoa</taxon>
        <taxon>Ecdysozoa</taxon>
        <taxon>Arthropoda</taxon>
        <taxon>Hexapoda</taxon>
        <taxon>Insecta</taxon>
        <taxon>Pterygota</taxon>
        <taxon>Neoptera</taxon>
        <taxon>Endopterygota</taxon>
        <taxon>Hymenoptera</taxon>
        <taxon>Apocrita</taxon>
        <taxon>Proctotrupomorpha</taxon>
        <taxon>Chalcidoidea</taxon>
        <taxon>Aphelinidae</taxon>
        <taxon>Aphelininae</taxon>
        <taxon>Eretmocerus</taxon>
    </lineage>
</organism>
<sequence>MAHGQSRRSNEGLIYIHTEEKDEQLEEFIQLDSATRTWLNSLHHIWSLWKKSKGVTQTLVQYFETAPNPYVSALRILVNTIDFYKSKPSSLAFTVTEEFLQWITPLKDKYKNCLVIELKIMAFRLVMRQKNMQLTKMVSQAYEFVSDNKSFTYFVEELIKDKKFKEAGQLVGMLELQDSFKDPEVLLLPLLLQNKNTIAEDIMKDHSDMQRSLVTYLDNLLDPRINTFEVLDKFIRDSDIPDVKTDTVYPKPLAKLVARLAKVYNLPPESCPHLHSKRGKGALSFMLHKRYVDGTLSHDSFREMAKEALGSDSLLQAEILRLLINYNDVMEALYFAKNYNVPREEWPWVLSTYADENPGAVVNANEADATQNEENWDEDDGLTYHTLNLSRERIQMVDDVRSFEDFLSYGLRGVNIVGIDSEWKPSFSIKKPELATIQIATRSDVYILDVTTLGNVVPSLWTELGKTLLDNRNILKLGFGINQDIAVIKDNLPPLANIRFHTSGYLDLSHVWKRLLKEPDFEFPYRGDPHFTNENLSKLVELSLGNKLNKSNQFSNWQRRPLRENQIIYAALDAYCLLEVYDALASQCNTYGISFHDVCSHQSSQKAAEQQEGDGTTPKPKPAKPRVKHRLATKHQEIPSQSQRSPCQPSKIYQCLDKLPRDDQTAQTGLQQDRKTAHVTDNYINRGSMYTKENDYRKDGGDNYGSSNSAHYTENAWDPVVFSPGFVCDSMLGGLARQLRKCGLDCAFFDRDKGGERSCRLAFDTGRVLLTKGSNFARFVQMLPRGSCYKVSQVKPGDQLAEIISYFNIRVTQADIFSRCQVCNSNEFVFVSRKTFNRLLQ</sequence>
<name>A0ACC2PVN2_9HYME</name>
<accession>A0ACC2PVN2</accession>
<evidence type="ECO:0000313" key="1">
    <source>
        <dbReference type="EMBL" id="KAJ8687517.1"/>
    </source>
</evidence>
<comment type="caution">
    <text evidence="1">The sequence shown here is derived from an EMBL/GenBank/DDBJ whole genome shotgun (WGS) entry which is preliminary data.</text>
</comment>
<reference evidence="1" key="1">
    <citation type="submission" date="2023-04" db="EMBL/GenBank/DDBJ databases">
        <title>A chromosome-level genome assembly of the parasitoid wasp Eretmocerus hayati.</title>
        <authorList>
            <person name="Zhong Y."/>
            <person name="Liu S."/>
            <person name="Liu Y."/>
        </authorList>
    </citation>
    <scope>NUCLEOTIDE SEQUENCE</scope>
    <source>
        <strain evidence="1">ZJU_SS_LIU_2023</strain>
    </source>
</reference>
<dbReference type="Proteomes" id="UP001239111">
    <property type="component" value="Chromosome 1"/>
</dbReference>